<organism evidence="1 2">
    <name type="scientific">Kribbella aluminosa</name>
    <dbReference type="NCBI Taxonomy" id="416017"/>
    <lineage>
        <taxon>Bacteria</taxon>
        <taxon>Bacillati</taxon>
        <taxon>Actinomycetota</taxon>
        <taxon>Actinomycetes</taxon>
        <taxon>Propionibacteriales</taxon>
        <taxon>Kribbellaceae</taxon>
        <taxon>Kribbella</taxon>
    </lineage>
</organism>
<name>A0ABS4UJ31_9ACTN</name>
<dbReference type="EMBL" id="JAGINT010000001">
    <property type="protein sequence ID" value="MBP2351615.1"/>
    <property type="molecule type" value="Genomic_DNA"/>
</dbReference>
<keyword evidence="2" id="KW-1185">Reference proteome</keyword>
<dbReference type="RefSeq" id="WP_209694498.1">
    <property type="nucleotide sequence ID" value="NZ_BAAAVU010000013.1"/>
</dbReference>
<comment type="caution">
    <text evidence="1">The sequence shown here is derived from an EMBL/GenBank/DDBJ whole genome shotgun (WGS) entry which is preliminary data.</text>
</comment>
<evidence type="ECO:0000313" key="1">
    <source>
        <dbReference type="EMBL" id="MBP2351615.1"/>
    </source>
</evidence>
<accession>A0ABS4UJ31</accession>
<dbReference type="Proteomes" id="UP000755585">
    <property type="component" value="Unassembled WGS sequence"/>
</dbReference>
<gene>
    <name evidence="1" type="ORF">JOF29_002698</name>
</gene>
<reference evidence="1 2" key="1">
    <citation type="submission" date="2021-03" db="EMBL/GenBank/DDBJ databases">
        <title>Sequencing the genomes of 1000 actinobacteria strains.</title>
        <authorList>
            <person name="Klenk H.-P."/>
        </authorList>
    </citation>
    <scope>NUCLEOTIDE SEQUENCE [LARGE SCALE GENOMIC DNA]</scope>
    <source>
        <strain evidence="1 2">DSM 18824</strain>
    </source>
</reference>
<sequence>MTPPTTPVEVQKDLTKQAVHLEQGRNKLMIQIKHTYTEDVNWSHPEYATVRPGGMRTRSRARRRLHLR</sequence>
<protein>
    <submittedName>
        <fullName evidence="1">Uncharacterized protein</fullName>
    </submittedName>
</protein>
<evidence type="ECO:0000313" key="2">
    <source>
        <dbReference type="Proteomes" id="UP000755585"/>
    </source>
</evidence>
<proteinExistence type="predicted"/>